<sequence length="51" mass="6243">MQEGTREEVRKSRENSKRHGQNLSMPLTIMKARNWLMSHDRRPRSEATWYR</sequence>
<gene>
    <name evidence="2" type="ORF">SELSPUOL_01932</name>
</gene>
<organism evidence="2 3">
    <name type="scientific">Selenomonas sputigena (strain ATCC 35185 / DSM 20758 / CCUG 44933 / VPI D19B-28)</name>
    <dbReference type="NCBI Taxonomy" id="546271"/>
    <lineage>
        <taxon>Bacteria</taxon>
        <taxon>Bacillati</taxon>
        <taxon>Bacillota</taxon>
        <taxon>Negativicutes</taxon>
        <taxon>Selenomonadales</taxon>
        <taxon>Selenomonadaceae</taxon>
        <taxon>Selenomonas</taxon>
    </lineage>
</organism>
<dbReference type="AlphaFoldDB" id="C9LWS7"/>
<evidence type="ECO:0000313" key="2">
    <source>
        <dbReference type="EMBL" id="EEX76603.1"/>
    </source>
</evidence>
<feature type="compositionally biased region" description="Basic and acidic residues" evidence="1">
    <location>
        <begin position="1"/>
        <end position="17"/>
    </location>
</feature>
<evidence type="ECO:0000256" key="1">
    <source>
        <dbReference type="SAM" id="MobiDB-lite"/>
    </source>
</evidence>
<evidence type="ECO:0000313" key="3">
    <source>
        <dbReference type="Proteomes" id="UP000003505"/>
    </source>
</evidence>
<feature type="region of interest" description="Disordered" evidence="1">
    <location>
        <begin position="1"/>
        <end position="27"/>
    </location>
</feature>
<dbReference type="EMBL" id="ACKP02000046">
    <property type="protein sequence ID" value="EEX76603.1"/>
    <property type="molecule type" value="Genomic_DNA"/>
</dbReference>
<reference evidence="2 3" key="1">
    <citation type="submission" date="2009-09" db="EMBL/GenBank/DDBJ databases">
        <authorList>
            <person name="Weinstock G."/>
            <person name="Sodergren E."/>
            <person name="Clifton S."/>
            <person name="Fulton L."/>
            <person name="Fulton B."/>
            <person name="Courtney L."/>
            <person name="Fronick C."/>
            <person name="Harrison M."/>
            <person name="Strong C."/>
            <person name="Farmer C."/>
            <person name="Delahaunty K."/>
            <person name="Markovic C."/>
            <person name="Hall O."/>
            <person name="Minx P."/>
            <person name="Tomlinson C."/>
            <person name="Mitreva M."/>
            <person name="Nelson J."/>
            <person name="Hou S."/>
            <person name="Wollam A."/>
            <person name="Pepin K.H."/>
            <person name="Johnson M."/>
            <person name="Bhonagiri V."/>
            <person name="Nash W.E."/>
            <person name="Warren W."/>
            <person name="Chinwalla A."/>
            <person name="Mardis E.R."/>
            <person name="Wilson R.K."/>
        </authorList>
    </citation>
    <scope>NUCLEOTIDE SEQUENCE [LARGE SCALE GENOMIC DNA]</scope>
    <source>
        <strain evidence="3">ATCC 35185 / DSM 20758 / VPI D19B-28</strain>
    </source>
</reference>
<dbReference type="Proteomes" id="UP000003505">
    <property type="component" value="Unassembled WGS sequence"/>
</dbReference>
<name>C9LWS7_SELS3</name>
<comment type="caution">
    <text evidence="2">The sequence shown here is derived from an EMBL/GenBank/DDBJ whole genome shotgun (WGS) entry which is preliminary data.</text>
</comment>
<proteinExistence type="predicted"/>
<accession>C9LWS7</accession>
<protein>
    <submittedName>
        <fullName evidence="2">Uncharacterized protein</fullName>
    </submittedName>
</protein>